<dbReference type="RefSeq" id="WP_052585742.1">
    <property type="nucleotide sequence ID" value="NZ_CSZS01000301.1"/>
</dbReference>
<accession>A0ABD7HJW1</accession>
<comment type="caution">
    <text evidence="2">The sequence shown here is derived from an EMBL/GenBank/DDBJ whole genome shotgun (WGS) entry which is preliminary data.</text>
</comment>
<proteinExistence type="predicted"/>
<name>A0ABD7HJW1_9MYCO</name>
<dbReference type="AlphaFoldDB" id="A0ABD7HJW1"/>
<keyword evidence="1" id="KW-0472">Membrane</keyword>
<reference evidence="2 3" key="1">
    <citation type="submission" date="2018-08" db="EMBL/GenBank/DDBJ databases">
        <title>Linezolid Resistance in Mycobacterium abscessus: MIC Distribution and Comprehensive Investigation of Resistance Mechanisms.</title>
        <authorList>
            <person name="Ye M."/>
            <person name="Xu L."/>
            <person name="Zou Y."/>
            <person name="Li B."/>
            <person name="Guo Q."/>
            <person name="Zhang Y."/>
            <person name="Zhan M."/>
            <person name="Xu B."/>
            <person name="Yu F."/>
            <person name="Zhang Z."/>
            <person name="Chu H."/>
        </authorList>
    </citation>
    <scope>NUCLEOTIDE SEQUENCE [LARGE SCALE GENOMIC DNA]</scope>
    <source>
        <strain evidence="2 3">G143</strain>
    </source>
</reference>
<organism evidence="2 3">
    <name type="scientific">Mycobacteroides abscessus</name>
    <dbReference type="NCBI Taxonomy" id="36809"/>
    <lineage>
        <taxon>Bacteria</taxon>
        <taxon>Bacillati</taxon>
        <taxon>Actinomycetota</taxon>
        <taxon>Actinomycetes</taxon>
        <taxon>Mycobacteriales</taxon>
        <taxon>Mycobacteriaceae</taxon>
        <taxon>Mycobacteroides</taxon>
    </lineage>
</organism>
<evidence type="ECO:0000313" key="2">
    <source>
        <dbReference type="EMBL" id="RIT34793.1"/>
    </source>
</evidence>
<dbReference type="Proteomes" id="UP000284557">
    <property type="component" value="Unassembled WGS sequence"/>
</dbReference>
<keyword evidence="1" id="KW-0812">Transmembrane</keyword>
<sequence length="76" mass="8208">MAILIGGTATLCLAYVFYRNVYPIPDWPIDIMPWLFLGVLLAAAAWYVAGPRRAMRAQSSAITQSDAPDPVSAHSG</sequence>
<feature type="transmembrane region" description="Helical" evidence="1">
    <location>
        <begin position="31"/>
        <end position="49"/>
    </location>
</feature>
<keyword evidence="1" id="KW-1133">Transmembrane helix</keyword>
<gene>
    <name evidence="2" type="ORF">D2E76_19460</name>
</gene>
<protein>
    <submittedName>
        <fullName evidence="2">Uncharacterized protein</fullName>
    </submittedName>
</protein>
<evidence type="ECO:0000256" key="1">
    <source>
        <dbReference type="SAM" id="Phobius"/>
    </source>
</evidence>
<dbReference type="EMBL" id="QXBN01000016">
    <property type="protein sequence ID" value="RIT34793.1"/>
    <property type="molecule type" value="Genomic_DNA"/>
</dbReference>
<evidence type="ECO:0000313" key="3">
    <source>
        <dbReference type="Proteomes" id="UP000284557"/>
    </source>
</evidence>